<dbReference type="EMBL" id="JAHQIW010007340">
    <property type="protein sequence ID" value="KAJ1373720.1"/>
    <property type="molecule type" value="Genomic_DNA"/>
</dbReference>
<keyword evidence="1" id="KW-0812">Transmembrane</keyword>
<evidence type="ECO:0000259" key="2">
    <source>
        <dbReference type="Pfam" id="PF10328"/>
    </source>
</evidence>
<keyword evidence="1" id="KW-1133">Transmembrane helix</keyword>
<name>A0AAD5RC80_PARTN</name>
<gene>
    <name evidence="3" type="ORF">KIN20_036210</name>
</gene>
<dbReference type="Proteomes" id="UP001196413">
    <property type="component" value="Unassembled WGS sequence"/>
</dbReference>
<feature type="domain" description="7TM GPCR serpentine receptor class x (Srx)" evidence="2">
    <location>
        <begin position="2"/>
        <end position="54"/>
    </location>
</feature>
<dbReference type="InterPro" id="IPR019430">
    <property type="entry name" value="7TM_GPCR_serpentine_rcpt_Srx"/>
</dbReference>
<evidence type="ECO:0000313" key="3">
    <source>
        <dbReference type="EMBL" id="KAJ1373720.1"/>
    </source>
</evidence>
<keyword evidence="4" id="KW-1185">Reference proteome</keyword>
<proteinExistence type="predicted"/>
<comment type="caution">
    <text evidence="3">The sequence shown here is derived from an EMBL/GenBank/DDBJ whole genome shotgun (WGS) entry which is preliminary data.</text>
</comment>
<evidence type="ECO:0000256" key="1">
    <source>
        <dbReference type="SAM" id="Phobius"/>
    </source>
</evidence>
<dbReference type="Pfam" id="PF10328">
    <property type="entry name" value="7TM_GPCR_Srx"/>
    <property type="match status" value="1"/>
</dbReference>
<keyword evidence="1" id="KW-0472">Membrane</keyword>
<accession>A0AAD5RC80</accession>
<protein>
    <recommendedName>
        <fullName evidence="2">7TM GPCR serpentine receptor class x (Srx) domain-containing protein</fullName>
    </recommendedName>
</protein>
<sequence>MGVLGLISNSIAILAVRYNPALRNSFGLLCFTEIIANMGALVVYVFWIAPITLL</sequence>
<reference evidence="3" key="1">
    <citation type="submission" date="2021-06" db="EMBL/GenBank/DDBJ databases">
        <title>Parelaphostrongylus tenuis whole genome reference sequence.</title>
        <authorList>
            <person name="Garwood T.J."/>
            <person name="Larsen P.A."/>
            <person name="Fountain-Jones N.M."/>
            <person name="Garbe J.R."/>
            <person name="Macchietto M.G."/>
            <person name="Kania S.A."/>
            <person name="Gerhold R.W."/>
            <person name="Richards J.E."/>
            <person name="Wolf T.M."/>
        </authorList>
    </citation>
    <scope>NUCLEOTIDE SEQUENCE</scope>
    <source>
        <strain evidence="3">MNPRO001-30</strain>
        <tissue evidence="3">Meninges</tissue>
    </source>
</reference>
<organism evidence="3 4">
    <name type="scientific">Parelaphostrongylus tenuis</name>
    <name type="common">Meningeal worm</name>
    <dbReference type="NCBI Taxonomy" id="148309"/>
    <lineage>
        <taxon>Eukaryota</taxon>
        <taxon>Metazoa</taxon>
        <taxon>Ecdysozoa</taxon>
        <taxon>Nematoda</taxon>
        <taxon>Chromadorea</taxon>
        <taxon>Rhabditida</taxon>
        <taxon>Rhabditina</taxon>
        <taxon>Rhabditomorpha</taxon>
        <taxon>Strongyloidea</taxon>
        <taxon>Metastrongylidae</taxon>
        <taxon>Parelaphostrongylus</taxon>
    </lineage>
</organism>
<feature type="transmembrane region" description="Helical" evidence="1">
    <location>
        <begin position="26"/>
        <end position="49"/>
    </location>
</feature>
<dbReference type="AlphaFoldDB" id="A0AAD5RC80"/>
<evidence type="ECO:0000313" key="4">
    <source>
        <dbReference type="Proteomes" id="UP001196413"/>
    </source>
</evidence>